<proteinExistence type="predicted"/>
<evidence type="ECO:0000313" key="1">
    <source>
        <dbReference type="EMBL" id="MPC62984.1"/>
    </source>
</evidence>
<sequence length="116" mass="13224">MQTCFFLCSHLFSTYRITIIQTHVAVYSSATLHTPKYQNQRKTTTKISRKKEKKASGIFKILTRFRLVHREITKLLQHGGEQGGGRREGEENNCVGFTSPQVFVHTTAHFASACHL</sequence>
<protein>
    <submittedName>
        <fullName evidence="1">Uncharacterized protein</fullName>
    </submittedName>
</protein>
<dbReference type="Proteomes" id="UP000324222">
    <property type="component" value="Unassembled WGS sequence"/>
</dbReference>
<organism evidence="1 2">
    <name type="scientific">Portunus trituberculatus</name>
    <name type="common">Swimming crab</name>
    <name type="synonym">Neptunus trituberculatus</name>
    <dbReference type="NCBI Taxonomy" id="210409"/>
    <lineage>
        <taxon>Eukaryota</taxon>
        <taxon>Metazoa</taxon>
        <taxon>Ecdysozoa</taxon>
        <taxon>Arthropoda</taxon>
        <taxon>Crustacea</taxon>
        <taxon>Multicrustacea</taxon>
        <taxon>Malacostraca</taxon>
        <taxon>Eumalacostraca</taxon>
        <taxon>Eucarida</taxon>
        <taxon>Decapoda</taxon>
        <taxon>Pleocyemata</taxon>
        <taxon>Brachyura</taxon>
        <taxon>Eubrachyura</taxon>
        <taxon>Portunoidea</taxon>
        <taxon>Portunidae</taxon>
        <taxon>Portuninae</taxon>
        <taxon>Portunus</taxon>
    </lineage>
</organism>
<comment type="caution">
    <text evidence="1">The sequence shown here is derived from an EMBL/GenBank/DDBJ whole genome shotgun (WGS) entry which is preliminary data.</text>
</comment>
<reference evidence="1 2" key="1">
    <citation type="submission" date="2019-05" db="EMBL/GenBank/DDBJ databases">
        <title>Another draft genome of Portunus trituberculatus and its Hox gene families provides insights of decapod evolution.</title>
        <authorList>
            <person name="Jeong J.-H."/>
            <person name="Song I."/>
            <person name="Kim S."/>
            <person name="Choi T."/>
            <person name="Kim D."/>
            <person name="Ryu S."/>
            <person name="Kim W."/>
        </authorList>
    </citation>
    <scope>NUCLEOTIDE SEQUENCE [LARGE SCALE GENOMIC DNA]</scope>
    <source>
        <tissue evidence="1">Muscle</tissue>
    </source>
</reference>
<dbReference type="EMBL" id="VSRR010020292">
    <property type="protein sequence ID" value="MPC62984.1"/>
    <property type="molecule type" value="Genomic_DNA"/>
</dbReference>
<evidence type="ECO:0000313" key="2">
    <source>
        <dbReference type="Proteomes" id="UP000324222"/>
    </source>
</evidence>
<dbReference type="AlphaFoldDB" id="A0A5B7H2C8"/>
<gene>
    <name evidence="1" type="ORF">E2C01_057076</name>
</gene>
<name>A0A5B7H2C8_PORTR</name>
<accession>A0A5B7H2C8</accession>
<keyword evidence="2" id="KW-1185">Reference proteome</keyword>